<reference evidence="2" key="2">
    <citation type="submission" date="2020-09" db="EMBL/GenBank/DDBJ databases">
        <authorList>
            <person name="Sun Q."/>
            <person name="Zhou Y."/>
        </authorList>
    </citation>
    <scope>NUCLEOTIDE SEQUENCE</scope>
    <source>
        <strain evidence="2">CGMCC 1.16067</strain>
    </source>
</reference>
<dbReference type="RefSeq" id="WP_188778431.1">
    <property type="nucleotide sequence ID" value="NZ_BMKQ01000001.1"/>
</dbReference>
<comment type="caution">
    <text evidence="2">The sequence shown here is derived from an EMBL/GenBank/DDBJ whole genome shotgun (WGS) entry which is preliminary data.</text>
</comment>
<dbReference type="InterPro" id="IPR000182">
    <property type="entry name" value="GNAT_dom"/>
</dbReference>
<dbReference type="Pfam" id="PF13530">
    <property type="entry name" value="SCP2_2"/>
    <property type="match status" value="1"/>
</dbReference>
<keyword evidence="3" id="KW-1185">Reference proteome</keyword>
<organism evidence="2 3">
    <name type="scientific">Marmoricola endophyticus</name>
    <dbReference type="NCBI Taxonomy" id="2040280"/>
    <lineage>
        <taxon>Bacteria</taxon>
        <taxon>Bacillati</taxon>
        <taxon>Actinomycetota</taxon>
        <taxon>Actinomycetes</taxon>
        <taxon>Propionibacteriales</taxon>
        <taxon>Nocardioidaceae</taxon>
        <taxon>Marmoricola</taxon>
    </lineage>
</organism>
<dbReference type="InterPro" id="IPR025559">
    <property type="entry name" value="Eis_dom"/>
</dbReference>
<evidence type="ECO:0000313" key="3">
    <source>
        <dbReference type="Proteomes" id="UP000649179"/>
    </source>
</evidence>
<reference evidence="2" key="1">
    <citation type="journal article" date="2014" name="Int. J. Syst. Evol. Microbiol.">
        <title>Complete genome sequence of Corynebacterium casei LMG S-19264T (=DSM 44701T), isolated from a smear-ripened cheese.</title>
        <authorList>
            <consortium name="US DOE Joint Genome Institute (JGI-PGF)"/>
            <person name="Walter F."/>
            <person name="Albersmeier A."/>
            <person name="Kalinowski J."/>
            <person name="Ruckert C."/>
        </authorList>
    </citation>
    <scope>NUCLEOTIDE SEQUENCE</scope>
    <source>
        <strain evidence="2">CGMCC 1.16067</strain>
    </source>
</reference>
<dbReference type="Proteomes" id="UP000649179">
    <property type="component" value="Unassembled WGS sequence"/>
</dbReference>
<dbReference type="EMBL" id="BMKQ01000001">
    <property type="protein sequence ID" value="GGF36780.1"/>
    <property type="molecule type" value="Genomic_DNA"/>
</dbReference>
<dbReference type="InterPro" id="IPR041380">
    <property type="entry name" value="Acetyltransf_17"/>
</dbReference>
<sequence length="425" mass="46211">MTEEQLRFETLDPHTDDEESQALLAGYADCFAQAFFSGRMSESQRAVWLDGCRADDALLRAAYDDSGTLRPAGAPVATYSSWRGEINVGAGRTLPLHLVSDVTVEPTHRRRGLLRRLMTEDLSEAAARGLPLAALTASEATIYGRYGFAAATRERRVQVDTGPRFALRRPGVAGTIEVLDPTTAYDAVRAVDQAVLARTRGAVAKPSFYAAGDSGRLDWDTDGPERRARVAVLLDDAGSPSGYVRFVPKDLDDRPGGMAHVQQLAATDDAGYLQLWEFVARLDLVHHATATIRVDDLLDVALADHRVVRTERVRDQLWLRVLDPVAALGARPWREDGEVVLDVEDRLDLAAGRLRVCTRSGTATVTPVADEPDVRLDVETLAAVYLGDRTVTELAAAGRITGPAVERFAAMADHAGPAPWNTTDF</sequence>
<dbReference type="Pfam" id="PF13527">
    <property type="entry name" value="Acetyltransf_9"/>
    <property type="match status" value="1"/>
</dbReference>
<dbReference type="SUPFAM" id="SSF55718">
    <property type="entry name" value="SCP-like"/>
    <property type="match status" value="1"/>
</dbReference>
<dbReference type="InterPro" id="IPR016181">
    <property type="entry name" value="Acyl_CoA_acyltransferase"/>
</dbReference>
<dbReference type="GO" id="GO:0034069">
    <property type="term" value="F:aminoglycoside N-acetyltransferase activity"/>
    <property type="evidence" value="ECO:0007669"/>
    <property type="project" value="TreeGrafter"/>
</dbReference>
<dbReference type="PROSITE" id="PS51186">
    <property type="entry name" value="GNAT"/>
    <property type="match status" value="1"/>
</dbReference>
<dbReference type="Pfam" id="PF17668">
    <property type="entry name" value="Acetyltransf_17"/>
    <property type="match status" value="1"/>
</dbReference>
<dbReference type="InterPro" id="IPR036527">
    <property type="entry name" value="SCP2_sterol-bd_dom_sf"/>
</dbReference>
<dbReference type="Gene3D" id="3.30.1050.10">
    <property type="entry name" value="SCP2 sterol-binding domain"/>
    <property type="match status" value="1"/>
</dbReference>
<accession>A0A917F1X8</accession>
<protein>
    <submittedName>
        <fullName evidence="2">UPF0256 protein</fullName>
    </submittedName>
</protein>
<gene>
    <name evidence="2" type="ORF">GCM10011519_07920</name>
</gene>
<proteinExistence type="predicted"/>
<evidence type="ECO:0000313" key="2">
    <source>
        <dbReference type="EMBL" id="GGF36780.1"/>
    </source>
</evidence>
<feature type="domain" description="N-acetyltransferase" evidence="1">
    <location>
        <begin position="6"/>
        <end position="170"/>
    </location>
</feature>
<dbReference type="PANTHER" id="PTHR37817">
    <property type="entry name" value="N-ACETYLTRANSFERASE EIS"/>
    <property type="match status" value="1"/>
</dbReference>
<dbReference type="AlphaFoldDB" id="A0A917F1X8"/>
<dbReference type="PANTHER" id="PTHR37817:SF1">
    <property type="entry name" value="N-ACETYLTRANSFERASE EIS"/>
    <property type="match status" value="1"/>
</dbReference>
<dbReference type="Gene3D" id="3.40.630.30">
    <property type="match status" value="2"/>
</dbReference>
<dbReference type="InterPro" id="IPR051554">
    <property type="entry name" value="Acetyltransferase_Eis"/>
</dbReference>
<dbReference type="GO" id="GO:0030649">
    <property type="term" value="P:aminoglycoside antibiotic catabolic process"/>
    <property type="evidence" value="ECO:0007669"/>
    <property type="project" value="TreeGrafter"/>
</dbReference>
<evidence type="ECO:0000259" key="1">
    <source>
        <dbReference type="PROSITE" id="PS51186"/>
    </source>
</evidence>
<dbReference type="SUPFAM" id="SSF55729">
    <property type="entry name" value="Acyl-CoA N-acyltransferases (Nat)"/>
    <property type="match status" value="1"/>
</dbReference>
<name>A0A917F1X8_9ACTN</name>